<dbReference type="AlphaFoldDB" id="A0A843UR51"/>
<protein>
    <submittedName>
        <fullName evidence="3">Uncharacterized protein</fullName>
    </submittedName>
</protein>
<organism evidence="3 4">
    <name type="scientific">Colocasia esculenta</name>
    <name type="common">Wild taro</name>
    <name type="synonym">Arum esculentum</name>
    <dbReference type="NCBI Taxonomy" id="4460"/>
    <lineage>
        <taxon>Eukaryota</taxon>
        <taxon>Viridiplantae</taxon>
        <taxon>Streptophyta</taxon>
        <taxon>Embryophyta</taxon>
        <taxon>Tracheophyta</taxon>
        <taxon>Spermatophyta</taxon>
        <taxon>Magnoliopsida</taxon>
        <taxon>Liliopsida</taxon>
        <taxon>Araceae</taxon>
        <taxon>Aroideae</taxon>
        <taxon>Colocasieae</taxon>
        <taxon>Colocasia</taxon>
    </lineage>
</organism>
<feature type="region of interest" description="Disordered" evidence="1">
    <location>
        <begin position="204"/>
        <end position="261"/>
    </location>
</feature>
<feature type="transmembrane region" description="Helical" evidence="2">
    <location>
        <begin position="165"/>
        <end position="185"/>
    </location>
</feature>
<evidence type="ECO:0000256" key="2">
    <source>
        <dbReference type="SAM" id="Phobius"/>
    </source>
</evidence>
<sequence>MDFRYDEELKASLRAVRIWIWILADLADLDGVLAKDCQFLEDCFFCYFLRWDDTTERQGYLPCPQLSSGLPKSPRVCLVACSQAGVPFWAMLAGLLVEVAEVAISVVPVLEVVLVSLPRALLWFSAFKNPPLWLRRSLLFIVGGEDGHGGKVCASPQRSTHLSKGFCAISALHICILALLFYVFFPFSLSIPGAPFPARLCAKQSREGEERSPSSPSLLAWRRRRQGDGTAEAVQQRGEQGRPAARQGRRPSAGRASKQQQRRAAAVQAAAIEASGGDDGALPPSFPAPVFFSCLPWESPVGATAEGCCGQPKLGQGQPKPKRLGRGEVSLSFSFLYLFGLCSFILFLPCGKPDKNRHNRAIQDKH</sequence>
<reference evidence="3" key="1">
    <citation type="submission" date="2017-07" db="EMBL/GenBank/DDBJ databases">
        <title>Taro Niue Genome Assembly and Annotation.</title>
        <authorList>
            <person name="Atibalentja N."/>
            <person name="Keating K."/>
            <person name="Fields C.J."/>
        </authorList>
    </citation>
    <scope>NUCLEOTIDE SEQUENCE</scope>
    <source>
        <strain evidence="3">Niue_2</strain>
        <tissue evidence="3">Leaf</tissue>
    </source>
</reference>
<gene>
    <name evidence="3" type="ORF">Taro_018332</name>
</gene>
<keyword evidence="4" id="KW-1185">Reference proteome</keyword>
<feature type="transmembrane region" description="Helical" evidence="2">
    <location>
        <begin position="329"/>
        <end position="350"/>
    </location>
</feature>
<evidence type="ECO:0000313" key="3">
    <source>
        <dbReference type="EMBL" id="MQL85811.1"/>
    </source>
</evidence>
<keyword evidence="2" id="KW-0812">Transmembrane</keyword>
<dbReference type="EMBL" id="NMUH01000852">
    <property type="protein sequence ID" value="MQL85811.1"/>
    <property type="molecule type" value="Genomic_DNA"/>
</dbReference>
<comment type="caution">
    <text evidence="3">The sequence shown here is derived from an EMBL/GenBank/DDBJ whole genome shotgun (WGS) entry which is preliminary data.</text>
</comment>
<keyword evidence="2" id="KW-1133">Transmembrane helix</keyword>
<accession>A0A843UR51</accession>
<name>A0A843UR51_COLES</name>
<proteinExistence type="predicted"/>
<keyword evidence="2" id="KW-0472">Membrane</keyword>
<evidence type="ECO:0000256" key="1">
    <source>
        <dbReference type="SAM" id="MobiDB-lite"/>
    </source>
</evidence>
<evidence type="ECO:0000313" key="4">
    <source>
        <dbReference type="Proteomes" id="UP000652761"/>
    </source>
</evidence>
<dbReference type="Proteomes" id="UP000652761">
    <property type="component" value="Unassembled WGS sequence"/>
</dbReference>